<keyword evidence="6" id="KW-0808">Transferase</keyword>
<dbReference type="Pfam" id="PF00512">
    <property type="entry name" value="HisKA"/>
    <property type="match status" value="1"/>
</dbReference>
<reference evidence="20 21" key="1">
    <citation type="submission" date="2023-02" db="EMBL/GenBank/DDBJ databases">
        <authorList>
            <person name="Liu G."/>
        </authorList>
    </citation>
    <scope>NUCLEOTIDE SEQUENCE [LARGE SCALE GENOMIC DNA]</scope>
    <source>
        <strain evidence="20 21">DSM 23008</strain>
    </source>
</reference>
<dbReference type="SUPFAM" id="SSF158472">
    <property type="entry name" value="HAMP domain-like"/>
    <property type="match status" value="1"/>
</dbReference>
<evidence type="ECO:0000256" key="15">
    <source>
        <dbReference type="ARBA" id="ARBA00037219"/>
    </source>
</evidence>
<dbReference type="PANTHER" id="PTHR45528:SF11">
    <property type="entry name" value="HISTIDINE KINASE"/>
    <property type="match status" value="1"/>
</dbReference>
<evidence type="ECO:0000313" key="20">
    <source>
        <dbReference type="EMBL" id="WDF04815.1"/>
    </source>
</evidence>
<keyword evidence="7 17" id="KW-0812">Transmembrane</keyword>
<dbReference type="InterPro" id="IPR003661">
    <property type="entry name" value="HisK_dim/P_dom"/>
</dbReference>
<dbReference type="EC" id="2.7.13.3" evidence="3"/>
<protein>
    <recommendedName>
        <fullName evidence="16">Heme sensor protein HssS</fullName>
        <ecNumber evidence="3">2.7.13.3</ecNumber>
    </recommendedName>
</protein>
<dbReference type="SMART" id="SM00387">
    <property type="entry name" value="HATPase_c"/>
    <property type="match status" value="1"/>
</dbReference>
<evidence type="ECO:0000256" key="8">
    <source>
        <dbReference type="ARBA" id="ARBA00022741"/>
    </source>
</evidence>
<dbReference type="CDD" id="cd00075">
    <property type="entry name" value="HATPase"/>
    <property type="match status" value="1"/>
</dbReference>
<dbReference type="PROSITE" id="PS50109">
    <property type="entry name" value="HIS_KIN"/>
    <property type="match status" value="1"/>
</dbReference>
<dbReference type="InterPro" id="IPR036097">
    <property type="entry name" value="HisK_dim/P_sf"/>
</dbReference>
<evidence type="ECO:0000256" key="12">
    <source>
        <dbReference type="ARBA" id="ARBA00023012"/>
    </source>
</evidence>
<dbReference type="InterPro" id="IPR003594">
    <property type="entry name" value="HATPase_dom"/>
</dbReference>
<dbReference type="SMART" id="SM00304">
    <property type="entry name" value="HAMP"/>
    <property type="match status" value="1"/>
</dbReference>
<keyword evidence="21" id="KW-1185">Reference proteome</keyword>
<evidence type="ECO:0000256" key="13">
    <source>
        <dbReference type="ARBA" id="ARBA00023026"/>
    </source>
</evidence>
<dbReference type="InterPro" id="IPR050398">
    <property type="entry name" value="HssS/ArlS-like"/>
</dbReference>
<feature type="transmembrane region" description="Helical" evidence="17">
    <location>
        <begin position="163"/>
        <end position="185"/>
    </location>
</feature>
<keyword evidence="8" id="KW-0547">Nucleotide-binding</keyword>
<dbReference type="GO" id="GO:0016301">
    <property type="term" value="F:kinase activity"/>
    <property type="evidence" value="ECO:0007669"/>
    <property type="project" value="UniProtKB-KW"/>
</dbReference>
<comment type="subcellular location">
    <subcellularLocation>
        <location evidence="2">Cell membrane</location>
        <topology evidence="2">Multi-pass membrane protein</topology>
    </subcellularLocation>
</comment>
<dbReference type="InterPro" id="IPR005467">
    <property type="entry name" value="His_kinase_dom"/>
</dbReference>
<dbReference type="SUPFAM" id="SSF55874">
    <property type="entry name" value="ATPase domain of HSP90 chaperone/DNA topoisomerase II/histidine kinase"/>
    <property type="match status" value="1"/>
</dbReference>
<evidence type="ECO:0000256" key="17">
    <source>
        <dbReference type="SAM" id="Phobius"/>
    </source>
</evidence>
<dbReference type="CDD" id="cd06225">
    <property type="entry name" value="HAMP"/>
    <property type="match status" value="1"/>
</dbReference>
<evidence type="ECO:0000256" key="2">
    <source>
        <dbReference type="ARBA" id="ARBA00004651"/>
    </source>
</evidence>
<evidence type="ECO:0000256" key="9">
    <source>
        <dbReference type="ARBA" id="ARBA00022777"/>
    </source>
</evidence>
<evidence type="ECO:0000256" key="5">
    <source>
        <dbReference type="ARBA" id="ARBA00022553"/>
    </source>
</evidence>
<feature type="domain" description="HAMP" evidence="19">
    <location>
        <begin position="187"/>
        <end position="239"/>
    </location>
</feature>
<dbReference type="CDD" id="cd00082">
    <property type="entry name" value="HisKA"/>
    <property type="match status" value="1"/>
</dbReference>
<dbReference type="InterPro" id="IPR036890">
    <property type="entry name" value="HATPase_C_sf"/>
</dbReference>
<accession>A0ABY7WDT3</accession>
<dbReference type="SMART" id="SM00388">
    <property type="entry name" value="HisKA"/>
    <property type="match status" value="1"/>
</dbReference>
<evidence type="ECO:0000259" key="19">
    <source>
        <dbReference type="PROSITE" id="PS50885"/>
    </source>
</evidence>
<dbReference type="RefSeq" id="WP_274273056.1">
    <property type="nucleotide sequence ID" value="NZ_CP117834.1"/>
</dbReference>
<keyword evidence="5" id="KW-0597">Phosphoprotein</keyword>
<keyword evidence="9 20" id="KW-0418">Kinase</keyword>
<name>A0ABY7WDT3_9BACI</name>
<keyword evidence="14 17" id="KW-0472">Membrane</keyword>
<dbReference type="SUPFAM" id="SSF47384">
    <property type="entry name" value="Homodimeric domain of signal transducing histidine kinase"/>
    <property type="match status" value="1"/>
</dbReference>
<dbReference type="Gene3D" id="6.10.340.10">
    <property type="match status" value="1"/>
</dbReference>
<dbReference type="Gene3D" id="1.10.287.130">
    <property type="match status" value="1"/>
</dbReference>
<dbReference type="PANTHER" id="PTHR45528">
    <property type="entry name" value="SENSOR HISTIDINE KINASE CPXA"/>
    <property type="match status" value="1"/>
</dbReference>
<evidence type="ECO:0000256" key="7">
    <source>
        <dbReference type="ARBA" id="ARBA00022692"/>
    </source>
</evidence>
<dbReference type="Proteomes" id="UP001215143">
    <property type="component" value="Chromosome"/>
</dbReference>
<dbReference type="Gene3D" id="3.30.565.10">
    <property type="entry name" value="Histidine kinase-like ATPase, C-terminal domain"/>
    <property type="match status" value="1"/>
</dbReference>
<proteinExistence type="predicted"/>
<dbReference type="Pfam" id="PF02518">
    <property type="entry name" value="HATPase_c"/>
    <property type="match status" value="1"/>
</dbReference>
<evidence type="ECO:0000256" key="6">
    <source>
        <dbReference type="ARBA" id="ARBA00022679"/>
    </source>
</evidence>
<evidence type="ECO:0000313" key="21">
    <source>
        <dbReference type="Proteomes" id="UP001215143"/>
    </source>
</evidence>
<dbReference type="InterPro" id="IPR003660">
    <property type="entry name" value="HAMP_dom"/>
</dbReference>
<dbReference type="InterPro" id="IPR004358">
    <property type="entry name" value="Sig_transdc_His_kin-like_C"/>
</dbReference>
<dbReference type="EMBL" id="CP117834">
    <property type="protein sequence ID" value="WDF04815.1"/>
    <property type="molecule type" value="Genomic_DNA"/>
</dbReference>
<evidence type="ECO:0000256" key="16">
    <source>
        <dbReference type="ARBA" id="ARBA00040841"/>
    </source>
</evidence>
<evidence type="ECO:0000256" key="10">
    <source>
        <dbReference type="ARBA" id="ARBA00022840"/>
    </source>
</evidence>
<dbReference type="PRINTS" id="PR00344">
    <property type="entry name" value="BCTRLSENSOR"/>
</dbReference>
<evidence type="ECO:0000256" key="11">
    <source>
        <dbReference type="ARBA" id="ARBA00022989"/>
    </source>
</evidence>
<keyword evidence="13" id="KW-0843">Virulence</keyword>
<gene>
    <name evidence="20" type="ORF">PQ477_04965</name>
</gene>
<keyword evidence="11 17" id="KW-1133">Transmembrane helix</keyword>
<keyword evidence="4" id="KW-1003">Cell membrane</keyword>
<dbReference type="Pfam" id="PF00672">
    <property type="entry name" value="HAMP"/>
    <property type="match status" value="1"/>
</dbReference>
<evidence type="ECO:0000256" key="4">
    <source>
        <dbReference type="ARBA" id="ARBA00022475"/>
    </source>
</evidence>
<evidence type="ECO:0000256" key="14">
    <source>
        <dbReference type="ARBA" id="ARBA00023136"/>
    </source>
</evidence>
<keyword evidence="10" id="KW-0067">ATP-binding</keyword>
<comment type="function">
    <text evidence="15">Member of the two-component regulatory system HssS/HssR involved in intracellular heme homeostasis and tempering of staphylococcal virulence. HssS functions as a heme sensor histidine kinase which is autophosphorylated at a histidine residue and transfers its phosphate group to an aspartate residue of HssR. HssR/HssS activates the expression of hrtAB, an efflux pump, in response to extracellular heme, hemin, hemoglobin or blood.</text>
</comment>
<comment type="catalytic activity">
    <reaction evidence="1">
        <text>ATP + protein L-histidine = ADP + protein N-phospho-L-histidine.</text>
        <dbReference type="EC" id="2.7.13.3"/>
    </reaction>
</comment>
<keyword evidence="12" id="KW-0902">Two-component regulatory system</keyword>
<evidence type="ECO:0000256" key="1">
    <source>
        <dbReference type="ARBA" id="ARBA00000085"/>
    </source>
</evidence>
<organism evidence="20 21">
    <name type="scientific">Shouchella hunanensis</name>
    <dbReference type="NCBI Taxonomy" id="766894"/>
    <lineage>
        <taxon>Bacteria</taxon>
        <taxon>Bacillati</taxon>
        <taxon>Bacillota</taxon>
        <taxon>Bacilli</taxon>
        <taxon>Bacillales</taxon>
        <taxon>Bacillaceae</taxon>
        <taxon>Shouchella</taxon>
    </lineage>
</organism>
<sequence>MNSLYKKFVLAVALILSISLLIAFTFSNVIYYTHTKTSINDEMVSTATTIANDLEELHHNAETLHAYLTSISNLGYQLMLVSSESTKTFGEPFKNDELPLAISEPILTNQVVYNGIRDYQSPLLIMGHFSNNALNTVGVPVRVDGTTYALFARQENQLIFSNIHAILVGFVATVTIISLASVLLMTRYLVQPLVSLKNAAHAISNENYSYTLRINRKDEIDELAKSFNHMQNQLLHNDEARKAFVTNISHDFQSPLLNIEGYSSLLANQETLTEEQREFLGIVREESRRLSSLTKQLLLLTSLDQRDFPSRFETVRVDEQLRSIIRYNQWKLEDKHIEVSYSFIPASIKMDEELMENVWTNLLNNAIKYNRDFGTIFLRTHVHQDELEVTIRDSGIGIKEEAIPLLYNRFYREERAQNVGGTGLGLSIVKEIVDLHKGRMTVKSEENKGTEIKVFLPLDVTTVVTDEKSTR</sequence>
<feature type="domain" description="Histidine kinase" evidence="18">
    <location>
        <begin position="247"/>
        <end position="460"/>
    </location>
</feature>
<evidence type="ECO:0000259" key="18">
    <source>
        <dbReference type="PROSITE" id="PS50109"/>
    </source>
</evidence>
<evidence type="ECO:0000256" key="3">
    <source>
        <dbReference type="ARBA" id="ARBA00012438"/>
    </source>
</evidence>
<dbReference type="PROSITE" id="PS50885">
    <property type="entry name" value="HAMP"/>
    <property type="match status" value="1"/>
</dbReference>